<name>A0A3P7Z9V4_9TREM</name>
<evidence type="ECO:0000313" key="2">
    <source>
        <dbReference type="EMBL" id="VDO47182.1"/>
    </source>
</evidence>
<evidence type="ECO:0000313" key="3">
    <source>
        <dbReference type="Proteomes" id="UP000277204"/>
    </source>
</evidence>
<dbReference type="Proteomes" id="UP000277204">
    <property type="component" value="Unassembled WGS sequence"/>
</dbReference>
<accession>A0A3P7Z9V4</accession>
<feature type="compositionally biased region" description="Basic residues" evidence="1">
    <location>
        <begin position="68"/>
        <end position="82"/>
    </location>
</feature>
<proteinExistence type="predicted"/>
<dbReference type="AlphaFoldDB" id="A0A3P7Z9V4"/>
<protein>
    <submittedName>
        <fullName evidence="2">Uncharacterized protein</fullName>
    </submittedName>
</protein>
<organism evidence="2 3">
    <name type="scientific">Schistosoma margrebowiei</name>
    <dbReference type="NCBI Taxonomy" id="48269"/>
    <lineage>
        <taxon>Eukaryota</taxon>
        <taxon>Metazoa</taxon>
        <taxon>Spiralia</taxon>
        <taxon>Lophotrochozoa</taxon>
        <taxon>Platyhelminthes</taxon>
        <taxon>Trematoda</taxon>
        <taxon>Digenea</taxon>
        <taxon>Strigeidida</taxon>
        <taxon>Schistosomatoidea</taxon>
        <taxon>Schistosomatidae</taxon>
        <taxon>Schistosoma</taxon>
    </lineage>
</organism>
<keyword evidence="3" id="KW-1185">Reference proteome</keyword>
<reference evidence="2 3" key="1">
    <citation type="submission" date="2018-11" db="EMBL/GenBank/DDBJ databases">
        <authorList>
            <consortium name="Pathogen Informatics"/>
        </authorList>
    </citation>
    <scope>NUCLEOTIDE SEQUENCE [LARGE SCALE GENOMIC DNA]</scope>
    <source>
        <strain evidence="2 3">Zambia</strain>
    </source>
</reference>
<sequence length="82" mass="9544">MLYGAETWKTTTTIIKKVHVFINSCLRKMLNIHWLDTISNTLLWDRTNQTPTDGGRNQKEALEVDGKHIKKSTQLRHKTNSH</sequence>
<evidence type="ECO:0000256" key="1">
    <source>
        <dbReference type="SAM" id="MobiDB-lite"/>
    </source>
</evidence>
<feature type="compositionally biased region" description="Basic and acidic residues" evidence="1">
    <location>
        <begin position="56"/>
        <end position="67"/>
    </location>
</feature>
<dbReference type="EMBL" id="UZAI01000040">
    <property type="protein sequence ID" value="VDO47182.1"/>
    <property type="molecule type" value="Genomic_DNA"/>
</dbReference>
<feature type="region of interest" description="Disordered" evidence="1">
    <location>
        <begin position="48"/>
        <end position="82"/>
    </location>
</feature>
<gene>
    <name evidence="2" type="ORF">SMRZ_LOCUS233</name>
</gene>